<protein>
    <submittedName>
        <fullName evidence="1">Uncharacterized protein</fullName>
    </submittedName>
</protein>
<gene>
    <name evidence="1" type="ORF">PRLR5076_14830</name>
</gene>
<comment type="caution">
    <text evidence="1">The sequence shown here is derived from an EMBL/GenBank/DDBJ whole genome shotgun (WGS) entry which is preliminary data.</text>
</comment>
<name>A0A9R1C9P6_9BACT</name>
<dbReference type="RefSeq" id="WP_223929165.1">
    <property type="nucleotide sequence ID" value="NZ_BPTU01000001.1"/>
</dbReference>
<dbReference type="Proteomes" id="UP000825483">
    <property type="component" value="Unassembled WGS sequence"/>
</dbReference>
<evidence type="ECO:0000313" key="2">
    <source>
        <dbReference type="Proteomes" id="UP000825483"/>
    </source>
</evidence>
<sequence length="141" mass="16171">MLTGGGEPHTWNKKIYLVDYLIEDSKIEKTQVSVKVQDSNGQIRDVLQQQPGKVLAIRFKKIIKTEERTSESGEVYEHYEFEKLRDAQGNPTLVDAEYYSYTGSKILIDQALNDFSKEDLPSPTVVQQFQGKNGQTFFKFT</sequence>
<dbReference type="GeneID" id="72467335"/>
<keyword evidence="2" id="KW-1185">Reference proteome</keyword>
<organism evidence="1 2">
    <name type="scientific">Prevotella lacticifex</name>
    <dbReference type="NCBI Taxonomy" id="2854755"/>
    <lineage>
        <taxon>Bacteria</taxon>
        <taxon>Pseudomonadati</taxon>
        <taxon>Bacteroidota</taxon>
        <taxon>Bacteroidia</taxon>
        <taxon>Bacteroidales</taxon>
        <taxon>Prevotellaceae</taxon>
        <taxon>Prevotella</taxon>
    </lineage>
</organism>
<reference evidence="1" key="1">
    <citation type="journal article" date="2022" name="Int. J. Syst. Evol. Microbiol.">
        <title>Prevotella lacticifex sp. nov., isolated from the rumen of cows.</title>
        <authorList>
            <person name="Shinkai T."/>
            <person name="Ikeyama N."/>
            <person name="Kumagai M."/>
            <person name="Ohmori H."/>
            <person name="Sakamoto M."/>
            <person name="Ohkuma M."/>
            <person name="Mitsumori M."/>
        </authorList>
    </citation>
    <scope>NUCLEOTIDE SEQUENCE</scope>
    <source>
        <strain evidence="1">R5076</strain>
    </source>
</reference>
<accession>A0A9R1C9P6</accession>
<proteinExistence type="predicted"/>
<evidence type="ECO:0000313" key="1">
    <source>
        <dbReference type="EMBL" id="GJG58632.1"/>
    </source>
</evidence>
<dbReference type="EMBL" id="BPUB01000001">
    <property type="protein sequence ID" value="GJG58632.1"/>
    <property type="molecule type" value="Genomic_DNA"/>
</dbReference>
<dbReference type="AlphaFoldDB" id="A0A9R1C9P6"/>